<keyword evidence="2" id="KW-1185">Reference proteome</keyword>
<organism evidence="1 2">
    <name type="scientific">Frieseomelitta varia</name>
    <dbReference type="NCBI Taxonomy" id="561572"/>
    <lineage>
        <taxon>Eukaryota</taxon>
        <taxon>Metazoa</taxon>
        <taxon>Ecdysozoa</taxon>
        <taxon>Arthropoda</taxon>
        <taxon>Hexapoda</taxon>
        <taxon>Insecta</taxon>
        <taxon>Pterygota</taxon>
        <taxon>Neoptera</taxon>
        <taxon>Endopterygota</taxon>
        <taxon>Hymenoptera</taxon>
        <taxon>Apocrita</taxon>
        <taxon>Aculeata</taxon>
        <taxon>Apoidea</taxon>
        <taxon>Anthophila</taxon>
        <taxon>Apidae</taxon>
        <taxon>Frieseomelitta</taxon>
    </lineage>
</organism>
<protein>
    <submittedName>
        <fullName evidence="1">Uncharacterized protein</fullName>
    </submittedName>
</protein>
<name>A0A833S0K2_9HYME</name>
<comment type="caution">
    <text evidence="1">The sequence shown here is derived from an EMBL/GenBank/DDBJ whole genome shotgun (WGS) entry which is preliminary data.</text>
</comment>
<dbReference type="EMBL" id="WNWW01000648">
    <property type="protein sequence ID" value="KAF3422765.1"/>
    <property type="molecule type" value="Genomic_DNA"/>
</dbReference>
<sequence length="70" mass="7781">MGRRATGGEAPKVKDCPNDIEVTGRNGTAITWTEPIFTDNVKVTRIRSNEVSTDAKISCETFDTRSFEMQ</sequence>
<dbReference type="AlphaFoldDB" id="A0A833S0K2"/>
<accession>A0A833S0K2</accession>
<evidence type="ECO:0000313" key="1">
    <source>
        <dbReference type="EMBL" id="KAF3422765.1"/>
    </source>
</evidence>
<proteinExistence type="predicted"/>
<evidence type="ECO:0000313" key="2">
    <source>
        <dbReference type="Proteomes" id="UP000655588"/>
    </source>
</evidence>
<dbReference type="Proteomes" id="UP000655588">
    <property type="component" value="Unassembled WGS sequence"/>
</dbReference>
<gene>
    <name evidence="1" type="ORF">E2986_11991</name>
</gene>
<reference evidence="1" key="1">
    <citation type="submission" date="2019-11" db="EMBL/GenBank/DDBJ databases">
        <title>The nuclear and mitochondrial genomes of Frieseomelitta varia - a highly eusocial stingless bee (Meliponini) with a permanently sterile worker caste.</title>
        <authorList>
            <person name="Freitas F.C.P."/>
            <person name="Lourenco A.P."/>
            <person name="Nunes F.M.F."/>
            <person name="Paschoal A.R."/>
            <person name="Abreu F.C.P."/>
            <person name="Barbin F.O."/>
            <person name="Bataglia L."/>
            <person name="Cardoso-Junior C.A.M."/>
            <person name="Cervoni M.S."/>
            <person name="Silva S.R."/>
            <person name="Dalarmi F."/>
            <person name="Del Lama M.A."/>
            <person name="Depintor T.S."/>
            <person name="Ferreira K.M."/>
            <person name="Goria P.S."/>
            <person name="Jaskot M.C."/>
            <person name="Lago D.C."/>
            <person name="Luna-Lucena D."/>
            <person name="Moda L.M."/>
            <person name="Nascimento L."/>
            <person name="Pedrino M."/>
            <person name="Rabico F.O."/>
            <person name="Sanches F.C."/>
            <person name="Santos D.E."/>
            <person name="Santos C.G."/>
            <person name="Vieira J."/>
            <person name="Lopes T.F."/>
            <person name="Barchuk A.R."/>
            <person name="Hartfelder K."/>
            <person name="Simoes Z.L.P."/>
            <person name="Bitondi M.M.G."/>
            <person name="Pinheiro D.G."/>
        </authorList>
    </citation>
    <scope>NUCLEOTIDE SEQUENCE</scope>
    <source>
        <strain evidence="1">USP_RPSP 00005682</strain>
        <tissue evidence="1">Whole individual</tissue>
    </source>
</reference>